<dbReference type="InterPro" id="IPR036390">
    <property type="entry name" value="WH_DNA-bd_sf"/>
</dbReference>
<dbReference type="PROSITE" id="PS50250">
    <property type="entry name" value="PCI"/>
    <property type="match status" value="1"/>
</dbReference>
<dbReference type="GO" id="GO:0005198">
    <property type="term" value="F:structural molecule activity"/>
    <property type="evidence" value="ECO:0007669"/>
    <property type="project" value="TreeGrafter"/>
</dbReference>
<dbReference type="SUPFAM" id="SSF46785">
    <property type="entry name" value="Winged helix' DNA-binding domain"/>
    <property type="match status" value="1"/>
</dbReference>
<dbReference type="EMBL" id="HBGG01034726">
    <property type="protein sequence ID" value="CAD9215986.1"/>
    <property type="molecule type" value="Transcribed_RNA"/>
</dbReference>
<name>A0A7S1X968_9CHLO</name>
<accession>A0A7S1X968</accession>
<dbReference type="PANTHER" id="PTHR10539:SF0">
    <property type="entry name" value="26S PROTEASOME NON-ATPASE REGULATORY SUBUNIT 13"/>
    <property type="match status" value="1"/>
</dbReference>
<dbReference type="Pfam" id="PF22037">
    <property type="entry name" value="PSD13_N"/>
    <property type="match status" value="1"/>
</dbReference>
<dbReference type="AlphaFoldDB" id="A0A7S1X968"/>
<evidence type="ECO:0000313" key="4">
    <source>
        <dbReference type="EMBL" id="CAD9215986.1"/>
    </source>
</evidence>
<reference evidence="4" key="1">
    <citation type="submission" date="2021-01" db="EMBL/GenBank/DDBJ databases">
        <authorList>
            <person name="Corre E."/>
            <person name="Pelletier E."/>
            <person name="Niang G."/>
            <person name="Scheremetjew M."/>
            <person name="Finn R."/>
            <person name="Kale V."/>
            <person name="Holt S."/>
            <person name="Cochrane G."/>
            <person name="Meng A."/>
            <person name="Brown T."/>
            <person name="Cohen L."/>
        </authorList>
    </citation>
    <scope>NUCLEOTIDE SEQUENCE</scope>
    <source>
        <strain evidence="4">PLY429</strain>
    </source>
</reference>
<dbReference type="GO" id="GO:0006511">
    <property type="term" value="P:ubiquitin-dependent protein catabolic process"/>
    <property type="evidence" value="ECO:0007669"/>
    <property type="project" value="TreeGrafter"/>
</dbReference>
<evidence type="ECO:0000259" key="3">
    <source>
        <dbReference type="PROSITE" id="PS50250"/>
    </source>
</evidence>
<dbReference type="Pfam" id="PF01399">
    <property type="entry name" value="PCI"/>
    <property type="match status" value="1"/>
</dbReference>
<evidence type="ECO:0000256" key="2">
    <source>
        <dbReference type="ARBA" id="ARBA00022942"/>
    </source>
</evidence>
<dbReference type="GO" id="GO:0008541">
    <property type="term" value="C:proteasome regulatory particle, lid subcomplex"/>
    <property type="evidence" value="ECO:0007669"/>
    <property type="project" value="TreeGrafter"/>
</dbReference>
<dbReference type="GO" id="GO:0005634">
    <property type="term" value="C:nucleus"/>
    <property type="evidence" value="ECO:0007669"/>
    <property type="project" value="TreeGrafter"/>
</dbReference>
<proteinExistence type="inferred from homology"/>
<dbReference type="InterPro" id="IPR054179">
    <property type="entry name" value="PSD13_N"/>
</dbReference>
<dbReference type="GO" id="GO:0005829">
    <property type="term" value="C:cytosol"/>
    <property type="evidence" value="ECO:0007669"/>
    <property type="project" value="TreeGrafter"/>
</dbReference>
<protein>
    <recommendedName>
        <fullName evidence="3">PCI domain-containing protein</fullName>
    </recommendedName>
</protein>
<dbReference type="SMART" id="SM00088">
    <property type="entry name" value="PINT"/>
    <property type="match status" value="1"/>
</dbReference>
<keyword evidence="2" id="KW-0647">Proteasome</keyword>
<gene>
    <name evidence="4" type="ORF">TCHU04912_LOCUS18226</name>
</gene>
<dbReference type="InterPro" id="IPR000717">
    <property type="entry name" value="PCI_dom"/>
</dbReference>
<sequence>MAGSKHVAFLESLQVEHPSIAEYFARFADLYQRKLWHQLTLLLEEVIALPEFQIGDLLIQLYGSFVSDFAYKINLLKLAHIVTAVAKRYGDLQQAADFISEETAKLKEQKLPRSEQPLLYLNMQVAQYNLQMGEVTKCRDAISDGKASLDAFDDVDPSVSASVYYVSSQYHKHAKNFAEFYKSSLMYLAYVSSDDLPADYKVSLAVDISLAALLGENVYSFGELLQHPIINALEGTPYQWLREFIDCFNHGDLHKYDELCSQHADVLNAQPALVQNERFLREKITIMSLLELIFRLPSDSRIVPLATVAERTKLNFDGVEFLLMKTMSKHLIEGVIDQVDGNVSVSWVQPCVLTIPQISDLKGRLKVWIGKVDNAAMVLEEESIGVE</sequence>
<comment type="similarity">
    <text evidence="1">Belongs to the proteasome subunit S11 family.</text>
</comment>
<dbReference type="PANTHER" id="PTHR10539">
    <property type="entry name" value="26S PROTEASOME NON-ATPASE REGULATORY SUBUNIT 13"/>
    <property type="match status" value="1"/>
</dbReference>
<feature type="domain" description="PCI" evidence="3">
    <location>
        <begin position="179"/>
        <end position="350"/>
    </location>
</feature>
<evidence type="ECO:0000256" key="1">
    <source>
        <dbReference type="ARBA" id="ARBA00006207"/>
    </source>
</evidence>
<dbReference type="InterPro" id="IPR035298">
    <property type="entry name" value="PSMD13"/>
</dbReference>
<organism evidence="4">
    <name type="scientific">Tetraselmis chuii</name>
    <dbReference type="NCBI Taxonomy" id="63592"/>
    <lineage>
        <taxon>Eukaryota</taxon>
        <taxon>Viridiplantae</taxon>
        <taxon>Chlorophyta</taxon>
        <taxon>core chlorophytes</taxon>
        <taxon>Chlorodendrophyceae</taxon>
        <taxon>Chlorodendrales</taxon>
        <taxon>Chlorodendraceae</taxon>
        <taxon>Tetraselmis</taxon>
    </lineage>
</organism>